<keyword evidence="3" id="KW-1185">Reference proteome</keyword>
<dbReference type="Pfam" id="PF00582">
    <property type="entry name" value="Usp"/>
    <property type="match status" value="1"/>
</dbReference>
<proteinExistence type="predicted"/>
<reference evidence="3" key="1">
    <citation type="journal article" date="2019" name="Int. J. Syst. Evol. Microbiol.">
        <title>The Global Catalogue of Microorganisms (GCM) 10K type strain sequencing project: providing services to taxonomists for standard genome sequencing and annotation.</title>
        <authorList>
            <consortium name="The Broad Institute Genomics Platform"/>
            <consortium name="The Broad Institute Genome Sequencing Center for Infectious Disease"/>
            <person name="Wu L."/>
            <person name="Ma J."/>
        </authorList>
    </citation>
    <scope>NUCLEOTIDE SEQUENCE [LARGE SCALE GENOMIC DNA]</scope>
    <source>
        <strain evidence="3">JCM 16902</strain>
    </source>
</reference>
<evidence type="ECO:0000313" key="3">
    <source>
        <dbReference type="Proteomes" id="UP001501074"/>
    </source>
</evidence>
<accession>A0ABP7AKM1</accession>
<sequence>MSAEIGRRSRVVAGIDLSASNLEIARRAAREARRRETPLVLVHALGIPPRPAGSLRPANASPELLISTAQWLESIAEPLRAEPDSVQVSTRVIPGRADDVLIAESLTASLVVLGEDRGGVVAAEVGHRGCSPVLIVRPEPMPMLAVSRPGRKA</sequence>
<evidence type="ECO:0000259" key="1">
    <source>
        <dbReference type="Pfam" id="PF00582"/>
    </source>
</evidence>
<dbReference type="EMBL" id="BAAAZO010000012">
    <property type="protein sequence ID" value="GAA3633971.1"/>
    <property type="molecule type" value="Genomic_DNA"/>
</dbReference>
<name>A0ABP7AKM1_9ACTN</name>
<dbReference type="Proteomes" id="UP001501074">
    <property type="component" value="Unassembled WGS sequence"/>
</dbReference>
<comment type="caution">
    <text evidence="2">The sequence shown here is derived from an EMBL/GenBank/DDBJ whole genome shotgun (WGS) entry which is preliminary data.</text>
</comment>
<feature type="domain" description="UspA" evidence="1">
    <location>
        <begin position="9"/>
        <end position="123"/>
    </location>
</feature>
<dbReference type="SUPFAM" id="SSF52402">
    <property type="entry name" value="Adenine nucleotide alpha hydrolases-like"/>
    <property type="match status" value="1"/>
</dbReference>
<gene>
    <name evidence="2" type="ORF">GCM10022223_60360</name>
</gene>
<evidence type="ECO:0000313" key="2">
    <source>
        <dbReference type="EMBL" id="GAA3633971.1"/>
    </source>
</evidence>
<dbReference type="InterPro" id="IPR006016">
    <property type="entry name" value="UspA"/>
</dbReference>
<protein>
    <recommendedName>
        <fullName evidence="1">UspA domain-containing protein</fullName>
    </recommendedName>
</protein>
<dbReference type="RefSeq" id="WP_231485711.1">
    <property type="nucleotide sequence ID" value="NZ_BAAAZO010000012.1"/>
</dbReference>
<dbReference type="InterPro" id="IPR014729">
    <property type="entry name" value="Rossmann-like_a/b/a_fold"/>
</dbReference>
<dbReference type="Gene3D" id="3.40.50.620">
    <property type="entry name" value="HUPs"/>
    <property type="match status" value="1"/>
</dbReference>
<organism evidence="2 3">
    <name type="scientific">Kineosporia mesophila</name>
    <dbReference type="NCBI Taxonomy" id="566012"/>
    <lineage>
        <taxon>Bacteria</taxon>
        <taxon>Bacillati</taxon>
        <taxon>Actinomycetota</taxon>
        <taxon>Actinomycetes</taxon>
        <taxon>Kineosporiales</taxon>
        <taxon>Kineosporiaceae</taxon>
        <taxon>Kineosporia</taxon>
    </lineage>
</organism>